<dbReference type="GO" id="GO:0000155">
    <property type="term" value="F:phosphorelay sensor kinase activity"/>
    <property type="evidence" value="ECO:0007669"/>
    <property type="project" value="InterPro"/>
</dbReference>
<evidence type="ECO:0000256" key="5">
    <source>
        <dbReference type="ARBA" id="ARBA00022777"/>
    </source>
</evidence>
<keyword evidence="5 13" id="KW-0418">Kinase</keyword>
<dbReference type="GO" id="GO:0003700">
    <property type="term" value="F:DNA-binding transcription factor activity"/>
    <property type="evidence" value="ECO:0007669"/>
    <property type="project" value="InterPro"/>
</dbReference>
<evidence type="ECO:0000256" key="3">
    <source>
        <dbReference type="ARBA" id="ARBA00022553"/>
    </source>
</evidence>
<dbReference type="CDD" id="cd17536">
    <property type="entry name" value="REC_YesN-like"/>
    <property type="match status" value="1"/>
</dbReference>
<dbReference type="InterPro" id="IPR036890">
    <property type="entry name" value="HATPase_C_sf"/>
</dbReference>
<evidence type="ECO:0000313" key="14">
    <source>
        <dbReference type="Proteomes" id="UP000232883"/>
    </source>
</evidence>
<evidence type="ECO:0000256" key="7">
    <source>
        <dbReference type="ARBA" id="ARBA00023125"/>
    </source>
</evidence>
<reference evidence="13 14" key="1">
    <citation type="submission" date="2017-11" db="EMBL/GenBank/DDBJ databases">
        <title>Taxonomic description and genome sequences of Spirosoma HA7 sp. nov., isolated from pollen microhabitat of Corylus avellana.</title>
        <authorList>
            <person name="Ambika Manirajan B."/>
            <person name="Suarez C."/>
            <person name="Ratering S."/>
            <person name="Geissler-Plaum R."/>
            <person name="Cardinale M."/>
            <person name="Sylvia S."/>
        </authorList>
    </citation>
    <scope>NUCLEOTIDE SEQUENCE [LARGE SCALE GENOMIC DNA]</scope>
    <source>
        <strain evidence="13 14">HA7</strain>
    </source>
</reference>
<dbReference type="SMART" id="SM00388">
    <property type="entry name" value="HisKA"/>
    <property type="match status" value="1"/>
</dbReference>
<evidence type="ECO:0000259" key="10">
    <source>
        <dbReference type="PROSITE" id="PS01124"/>
    </source>
</evidence>
<evidence type="ECO:0000256" key="4">
    <source>
        <dbReference type="ARBA" id="ARBA00022679"/>
    </source>
</evidence>
<dbReference type="Gene3D" id="1.10.287.130">
    <property type="match status" value="1"/>
</dbReference>
<dbReference type="Pfam" id="PF00512">
    <property type="entry name" value="HisKA"/>
    <property type="match status" value="1"/>
</dbReference>
<keyword evidence="7" id="KW-0238">DNA-binding</keyword>
<accession>A0A2K8Z1B1</accession>
<dbReference type="SUPFAM" id="SSF55874">
    <property type="entry name" value="ATPase domain of HSP90 chaperone/DNA topoisomerase II/histidine kinase"/>
    <property type="match status" value="1"/>
</dbReference>
<organism evidence="13 14">
    <name type="scientific">Spirosoma pollinicola</name>
    <dbReference type="NCBI Taxonomy" id="2057025"/>
    <lineage>
        <taxon>Bacteria</taxon>
        <taxon>Pseudomonadati</taxon>
        <taxon>Bacteroidota</taxon>
        <taxon>Cytophagia</taxon>
        <taxon>Cytophagales</taxon>
        <taxon>Cytophagaceae</taxon>
        <taxon>Spirosoma</taxon>
    </lineage>
</organism>
<dbReference type="InterPro" id="IPR004358">
    <property type="entry name" value="Sig_transdc_His_kin-like_C"/>
</dbReference>
<evidence type="ECO:0000313" key="13">
    <source>
        <dbReference type="EMBL" id="AUD03666.1"/>
    </source>
</evidence>
<dbReference type="SUPFAM" id="SSF52172">
    <property type="entry name" value="CheY-like"/>
    <property type="match status" value="2"/>
</dbReference>
<evidence type="ECO:0000256" key="9">
    <source>
        <dbReference type="PROSITE-ProRule" id="PRU00169"/>
    </source>
</evidence>
<dbReference type="InterPro" id="IPR018060">
    <property type="entry name" value="HTH_AraC"/>
</dbReference>
<feature type="domain" description="Response regulatory" evidence="12">
    <location>
        <begin position="4"/>
        <end position="123"/>
    </location>
</feature>
<feature type="domain" description="Histidine kinase" evidence="11">
    <location>
        <begin position="148"/>
        <end position="368"/>
    </location>
</feature>
<dbReference type="CDD" id="cd00082">
    <property type="entry name" value="HisKA"/>
    <property type="match status" value="1"/>
</dbReference>
<proteinExistence type="predicted"/>
<dbReference type="SMART" id="SM00448">
    <property type="entry name" value="REC"/>
    <property type="match status" value="2"/>
</dbReference>
<sequence length="651" mass="73989">MTTTILVVDDEEDLQPLFLGKFRTKIQQNVYAFRFATNGLEALKKIRQEPDIDIVLLDINMPELDGLTVLAQLPALNPLLGTVIISAYDDMENIRVAMNRGAFDFICKPIDFSDLEVTIEKTVQHIRQMRETNQLKVVDALKTRFFDNITHELRTPLTLILSPVEQLIQRYREPFDLQEGLRSIERHGQLLLQLINQLLDLAKLESGHLTLVQSAANLGDFIGQVVRAFEPIAQQKQLRLSYECQLTSLFYFDPNKVERIIHNLLSNALKFTKEGSIHVRLASHKDRIQLTVLDTGIGIAPEKLTYVFNRFYQVESSTYVSTPGTGIGLSLVKELAELMGGSVSVYSVPYGMDQPSGTTFLVDLPLSPVLNHEVETTQPAPALPVESSFGSPVTHPSSEKDKPLILVVEDNQELCTFISVELAQSYRIITANDGIEGWEIARNELPDVILTDIMMPGLDGYELTRRLKINPETDHIAVLMLTAKVSQPSRIDGFQHGADDYITKPFHIDELKLRLHNLLDRQRKLREHYYNQLTHSENTVATEAQKDSFIHTLNKFIEARLDDRAFGVDELASEIGMSRRTLHRKLTTLVNMPATVFIRQYRLKRAVQLMRQGNNVSEAAYMVGYESPAYFSTVFKDFFEKTPSEYMTKQY</sequence>
<dbReference type="Pfam" id="PF12833">
    <property type="entry name" value="HTH_18"/>
    <property type="match status" value="1"/>
</dbReference>
<dbReference type="Gene3D" id="3.30.565.10">
    <property type="entry name" value="Histidine kinase-like ATPase, C-terminal domain"/>
    <property type="match status" value="1"/>
</dbReference>
<keyword evidence="4" id="KW-0808">Transferase</keyword>
<dbReference type="SUPFAM" id="SSF47384">
    <property type="entry name" value="Homodimeric domain of signal transducing histidine kinase"/>
    <property type="match status" value="1"/>
</dbReference>
<dbReference type="EMBL" id="CP025096">
    <property type="protein sequence ID" value="AUD03666.1"/>
    <property type="molecule type" value="Genomic_DNA"/>
</dbReference>
<feature type="modified residue" description="4-aspartylphosphate" evidence="9">
    <location>
        <position position="58"/>
    </location>
</feature>
<dbReference type="InterPro" id="IPR003594">
    <property type="entry name" value="HATPase_dom"/>
</dbReference>
<dbReference type="InterPro" id="IPR011006">
    <property type="entry name" value="CheY-like_superfamily"/>
</dbReference>
<dbReference type="GO" id="GO:0043565">
    <property type="term" value="F:sequence-specific DNA binding"/>
    <property type="evidence" value="ECO:0007669"/>
    <property type="project" value="InterPro"/>
</dbReference>
<keyword evidence="8" id="KW-0804">Transcription</keyword>
<dbReference type="FunFam" id="3.30.565.10:FF:000006">
    <property type="entry name" value="Sensor histidine kinase WalK"/>
    <property type="match status" value="1"/>
</dbReference>
<dbReference type="KEGG" id="spir:CWM47_18640"/>
<dbReference type="InterPro" id="IPR003661">
    <property type="entry name" value="HisK_dim/P_dom"/>
</dbReference>
<name>A0A2K8Z1B1_9BACT</name>
<dbReference type="PROSITE" id="PS50110">
    <property type="entry name" value="RESPONSE_REGULATORY"/>
    <property type="match status" value="2"/>
</dbReference>
<dbReference type="PANTHER" id="PTHR43547:SF2">
    <property type="entry name" value="HYBRID SIGNAL TRANSDUCTION HISTIDINE KINASE C"/>
    <property type="match status" value="1"/>
</dbReference>
<evidence type="ECO:0000256" key="1">
    <source>
        <dbReference type="ARBA" id="ARBA00000085"/>
    </source>
</evidence>
<dbReference type="PROSITE" id="PS01124">
    <property type="entry name" value="HTH_ARAC_FAMILY_2"/>
    <property type="match status" value="1"/>
</dbReference>
<dbReference type="InterPro" id="IPR018062">
    <property type="entry name" value="HTH_AraC-typ_CS"/>
</dbReference>
<dbReference type="SMART" id="SM00387">
    <property type="entry name" value="HATPase_c"/>
    <property type="match status" value="1"/>
</dbReference>
<dbReference type="AlphaFoldDB" id="A0A2K8Z1B1"/>
<dbReference type="Gene3D" id="3.40.50.2300">
    <property type="match status" value="2"/>
</dbReference>
<dbReference type="SUPFAM" id="SSF46689">
    <property type="entry name" value="Homeodomain-like"/>
    <property type="match status" value="1"/>
</dbReference>
<dbReference type="InterPro" id="IPR009057">
    <property type="entry name" value="Homeodomain-like_sf"/>
</dbReference>
<dbReference type="Gene3D" id="1.10.10.60">
    <property type="entry name" value="Homeodomain-like"/>
    <property type="match status" value="1"/>
</dbReference>
<evidence type="ECO:0000259" key="12">
    <source>
        <dbReference type="PROSITE" id="PS50110"/>
    </source>
</evidence>
<dbReference type="InterPro" id="IPR001789">
    <property type="entry name" value="Sig_transdc_resp-reg_receiver"/>
</dbReference>
<dbReference type="OrthoDB" id="9797097at2"/>
<feature type="domain" description="Response regulatory" evidence="12">
    <location>
        <begin position="404"/>
        <end position="519"/>
    </location>
</feature>
<dbReference type="CDD" id="cd17574">
    <property type="entry name" value="REC_OmpR"/>
    <property type="match status" value="1"/>
</dbReference>
<comment type="catalytic activity">
    <reaction evidence="1">
        <text>ATP + protein L-histidine = ADP + protein N-phospho-L-histidine.</text>
        <dbReference type="EC" id="2.7.13.3"/>
    </reaction>
</comment>
<dbReference type="InterPro" id="IPR005467">
    <property type="entry name" value="His_kinase_dom"/>
</dbReference>
<dbReference type="Pfam" id="PF02518">
    <property type="entry name" value="HATPase_c"/>
    <property type="match status" value="1"/>
</dbReference>
<evidence type="ECO:0000256" key="2">
    <source>
        <dbReference type="ARBA" id="ARBA00012438"/>
    </source>
</evidence>
<feature type="modified residue" description="4-aspartylphosphate" evidence="9">
    <location>
        <position position="452"/>
    </location>
</feature>
<keyword evidence="6" id="KW-0805">Transcription regulation</keyword>
<dbReference type="PROSITE" id="PS00041">
    <property type="entry name" value="HTH_ARAC_FAMILY_1"/>
    <property type="match status" value="1"/>
</dbReference>
<protein>
    <recommendedName>
        <fullName evidence="2">histidine kinase</fullName>
        <ecNumber evidence="2">2.7.13.3</ecNumber>
    </recommendedName>
</protein>
<dbReference type="RefSeq" id="WP_100989733.1">
    <property type="nucleotide sequence ID" value="NZ_CP025096.1"/>
</dbReference>
<keyword evidence="14" id="KW-1185">Reference proteome</keyword>
<evidence type="ECO:0000256" key="6">
    <source>
        <dbReference type="ARBA" id="ARBA00023015"/>
    </source>
</evidence>
<dbReference type="Pfam" id="PF00072">
    <property type="entry name" value="Response_reg"/>
    <property type="match status" value="2"/>
</dbReference>
<feature type="domain" description="HTH araC/xylS-type" evidence="10">
    <location>
        <begin position="551"/>
        <end position="649"/>
    </location>
</feature>
<dbReference type="PANTHER" id="PTHR43547">
    <property type="entry name" value="TWO-COMPONENT HISTIDINE KINASE"/>
    <property type="match status" value="1"/>
</dbReference>
<dbReference type="Proteomes" id="UP000232883">
    <property type="component" value="Chromosome"/>
</dbReference>
<dbReference type="PROSITE" id="PS50109">
    <property type="entry name" value="HIS_KIN"/>
    <property type="match status" value="1"/>
</dbReference>
<dbReference type="EC" id="2.7.13.3" evidence="2"/>
<evidence type="ECO:0000259" key="11">
    <source>
        <dbReference type="PROSITE" id="PS50109"/>
    </source>
</evidence>
<evidence type="ECO:0000256" key="8">
    <source>
        <dbReference type="ARBA" id="ARBA00023163"/>
    </source>
</evidence>
<gene>
    <name evidence="13" type="ORF">CWM47_18640</name>
</gene>
<keyword evidence="3 9" id="KW-0597">Phosphoprotein</keyword>
<dbReference type="InterPro" id="IPR036097">
    <property type="entry name" value="HisK_dim/P_sf"/>
</dbReference>
<dbReference type="SMART" id="SM00342">
    <property type="entry name" value="HTH_ARAC"/>
    <property type="match status" value="1"/>
</dbReference>
<dbReference type="PRINTS" id="PR00344">
    <property type="entry name" value="BCTRLSENSOR"/>
</dbReference>